<reference evidence="1" key="1">
    <citation type="submission" date="2020-05" db="EMBL/GenBank/DDBJ databases">
        <authorList>
            <person name="Chiriac C."/>
            <person name="Salcher M."/>
            <person name="Ghai R."/>
            <person name="Kavagutti S V."/>
        </authorList>
    </citation>
    <scope>NUCLEOTIDE SEQUENCE</scope>
</reference>
<protein>
    <submittedName>
        <fullName evidence="1">Unannotated protein</fullName>
    </submittedName>
</protein>
<sequence length="139" mass="15566">MCNAWAPHTASDNDVVGFDASLVGDYGFDRSINYFEVEYFCVCKYFGVSGFNGTLAHQGSCLQRVDDRDAWGIEAAKQDFLVNKWNELFDFCRGEQFGIDAPSLCRGHTAVELFHALWCACYFDTTACSVHAHVDVLLL</sequence>
<proteinExistence type="predicted"/>
<evidence type="ECO:0000313" key="1">
    <source>
        <dbReference type="EMBL" id="CAB4653862.1"/>
    </source>
</evidence>
<accession>A0A6J6KWL1</accession>
<dbReference type="AlphaFoldDB" id="A0A6J6KWL1"/>
<name>A0A6J6KWL1_9ZZZZ</name>
<organism evidence="1">
    <name type="scientific">freshwater metagenome</name>
    <dbReference type="NCBI Taxonomy" id="449393"/>
    <lineage>
        <taxon>unclassified sequences</taxon>
        <taxon>metagenomes</taxon>
        <taxon>ecological metagenomes</taxon>
    </lineage>
</organism>
<gene>
    <name evidence="1" type="ORF">UFOPK2166_00981</name>
</gene>
<dbReference type="EMBL" id="CAEZWB010000139">
    <property type="protein sequence ID" value="CAB4653862.1"/>
    <property type="molecule type" value="Genomic_DNA"/>
</dbReference>